<comment type="catalytic activity">
    <reaction evidence="5 6">
        <text>NAD(+) + ATP = ADP + NADP(+) + H(+)</text>
        <dbReference type="Rhea" id="RHEA:18629"/>
        <dbReference type="ChEBI" id="CHEBI:15378"/>
        <dbReference type="ChEBI" id="CHEBI:30616"/>
        <dbReference type="ChEBI" id="CHEBI:57540"/>
        <dbReference type="ChEBI" id="CHEBI:58349"/>
        <dbReference type="ChEBI" id="CHEBI:456216"/>
        <dbReference type="EC" id="2.7.1.23"/>
    </reaction>
</comment>
<keyword evidence="1 6" id="KW-0808">Transferase</keyword>
<dbReference type="InterPro" id="IPR016064">
    <property type="entry name" value="NAD/diacylglycerol_kinase_sf"/>
</dbReference>
<feature type="binding site" evidence="6">
    <location>
        <begin position="78"/>
        <end position="79"/>
    </location>
    <ligand>
        <name>NAD(+)</name>
        <dbReference type="ChEBI" id="CHEBI:57540"/>
    </ligand>
</feature>
<reference evidence="7" key="1">
    <citation type="journal article" date="2004" name="Protein Expr. Purif.">
        <title>Overexpression, purification, and characterization of ATP-NAD kinase of Sphingomonas sp. A1.</title>
        <authorList>
            <person name="Ochiai A."/>
            <person name="Mori S."/>
            <person name="Kawai S."/>
            <person name="Murata K."/>
        </authorList>
    </citation>
    <scope>NUCLEOTIDE SEQUENCE</scope>
    <source>
        <strain evidence="7">A1</strain>
    </source>
</reference>
<evidence type="ECO:0000256" key="6">
    <source>
        <dbReference type="HAMAP-Rule" id="MF_00361"/>
    </source>
</evidence>
<dbReference type="BRENDA" id="2.7.1.23">
    <property type="organism ID" value="5801"/>
</dbReference>
<evidence type="ECO:0000256" key="4">
    <source>
        <dbReference type="ARBA" id="ARBA00023027"/>
    </source>
</evidence>
<evidence type="ECO:0000313" key="7">
    <source>
        <dbReference type="EMBL" id="BAD22564.1"/>
    </source>
</evidence>
<feature type="binding site" evidence="6">
    <location>
        <begin position="193"/>
        <end position="198"/>
    </location>
    <ligand>
        <name>NAD(+)</name>
        <dbReference type="ChEBI" id="CHEBI:57540"/>
    </ligand>
</feature>
<keyword evidence="6" id="KW-0963">Cytoplasm</keyword>
<comment type="cofactor">
    <cofactor evidence="6">
        <name>a divalent metal cation</name>
        <dbReference type="ChEBI" id="CHEBI:60240"/>
    </cofactor>
</comment>
<keyword evidence="2 6" id="KW-0418">Kinase</keyword>
<sequence>MNVETATVFKTVALLGKYQSSEAAEALGRLEAYLAAQGMTVWIEADTAKAVGTIGSATAVSFEQIGEEADLAIVVGGDGTLLSAARRLAVYNVPLVGINQGRLGFLTDIGRDEMIQRVGEILAGQYLRERRMLLDAEVLRGGQHVFHTVALNDVVLSRGESGRMIEFDLHVDGEYIYSQRSDGMIVATPTGSTAYALSANGPLLHPRLAGIVLVPLLPHGLTYRPLALAQESVVELVISPGYDARIHFDGQTLFEAHPLDRIRLRRSALHVTLLHPEGYSYFAVLREKLHWSAAPRLS</sequence>
<comment type="caution">
    <text evidence="6">Lacks conserved residue(s) required for the propagation of feature annotation.</text>
</comment>
<dbReference type="SUPFAM" id="SSF111331">
    <property type="entry name" value="NAD kinase/diacylglycerol kinase-like"/>
    <property type="match status" value="1"/>
</dbReference>
<dbReference type="InterPro" id="IPR017437">
    <property type="entry name" value="ATP-NAD_kinase_PpnK-typ_C"/>
</dbReference>
<comment type="function">
    <text evidence="6">Involved in the regulation of the intracellular balance of NAD and NADP, and is a key enzyme in the biosynthesis of NADP. Catalyzes specifically the phosphorylation on 2'-hydroxyl of the adenosine moiety of NAD to yield NADP.</text>
</comment>
<evidence type="ECO:0000256" key="1">
    <source>
        <dbReference type="ARBA" id="ARBA00022679"/>
    </source>
</evidence>
<dbReference type="PANTHER" id="PTHR20275">
    <property type="entry name" value="NAD KINASE"/>
    <property type="match status" value="1"/>
</dbReference>
<dbReference type="InterPro" id="IPR002504">
    <property type="entry name" value="NADK"/>
</dbReference>
<dbReference type="EC" id="2.7.1.23" evidence="6"/>
<dbReference type="HAMAP" id="MF_00361">
    <property type="entry name" value="NAD_kinase"/>
    <property type="match status" value="1"/>
</dbReference>
<dbReference type="GO" id="GO:0003951">
    <property type="term" value="F:NAD+ kinase activity"/>
    <property type="evidence" value="ECO:0007669"/>
    <property type="project" value="UniProtKB-UniRule"/>
</dbReference>
<feature type="binding site" evidence="6">
    <location>
        <position position="217"/>
    </location>
    <ligand>
        <name>NAD(+)</name>
        <dbReference type="ChEBI" id="CHEBI:57540"/>
    </ligand>
</feature>
<comment type="subcellular location">
    <subcellularLocation>
        <location evidence="6">Cytoplasm</location>
    </subcellularLocation>
</comment>
<dbReference type="GO" id="GO:0005737">
    <property type="term" value="C:cytoplasm"/>
    <property type="evidence" value="ECO:0007669"/>
    <property type="project" value="UniProtKB-SubCell"/>
</dbReference>
<organism evidence="7">
    <name type="scientific">Sphingomonas sp. A1</name>
    <dbReference type="NCBI Taxonomy" id="90322"/>
    <lineage>
        <taxon>Bacteria</taxon>
        <taxon>Pseudomonadati</taxon>
        <taxon>Pseudomonadota</taxon>
        <taxon>Alphaproteobacteria</taxon>
        <taxon>Sphingomonadales</taxon>
        <taxon>Sphingomonadaceae</taxon>
        <taxon>Sphingomonas</taxon>
    </lineage>
</organism>
<feature type="binding site" evidence="6">
    <location>
        <begin position="152"/>
        <end position="153"/>
    </location>
    <ligand>
        <name>NAD(+)</name>
        <dbReference type="ChEBI" id="CHEBI:57540"/>
    </ligand>
</feature>
<feature type="binding site" evidence="6">
    <location>
        <position position="163"/>
    </location>
    <ligand>
        <name>NAD(+)</name>
        <dbReference type="ChEBI" id="CHEBI:57540"/>
    </ligand>
</feature>
<dbReference type="PANTHER" id="PTHR20275:SF0">
    <property type="entry name" value="NAD KINASE"/>
    <property type="match status" value="1"/>
</dbReference>
<feature type="binding site" evidence="6">
    <location>
        <position position="182"/>
    </location>
    <ligand>
        <name>NAD(+)</name>
        <dbReference type="ChEBI" id="CHEBI:57540"/>
    </ligand>
</feature>
<dbReference type="Pfam" id="PF01513">
    <property type="entry name" value="NAD_kinase"/>
    <property type="match status" value="1"/>
</dbReference>
<feature type="binding site" evidence="6">
    <location>
        <position position="251"/>
    </location>
    <ligand>
        <name>NAD(+)</name>
        <dbReference type="ChEBI" id="CHEBI:57540"/>
    </ligand>
</feature>
<keyword evidence="3 6" id="KW-0521">NADP</keyword>
<dbReference type="EMBL" id="AB127931">
    <property type="protein sequence ID" value="BAD22564.1"/>
    <property type="molecule type" value="Genomic_DNA"/>
</dbReference>
<name>Q6L7J5_9SPHN</name>
<protein>
    <recommendedName>
        <fullName evidence="6">NAD kinase</fullName>
        <ecNumber evidence="6">2.7.1.23</ecNumber>
    </recommendedName>
    <alternativeName>
        <fullName evidence="6">ATP-dependent NAD kinase</fullName>
    </alternativeName>
</protein>
<proteinExistence type="inferred from homology"/>
<dbReference type="InterPro" id="IPR017438">
    <property type="entry name" value="ATP-NAD_kinase_N"/>
</dbReference>
<dbReference type="GO" id="GO:0019674">
    <property type="term" value="P:NAD+ metabolic process"/>
    <property type="evidence" value="ECO:0007669"/>
    <property type="project" value="InterPro"/>
</dbReference>
<dbReference type="AlphaFoldDB" id="Q6L7J5"/>
<keyword evidence="6" id="KW-0547">Nucleotide-binding</keyword>
<dbReference type="NCBIfam" id="NF002561">
    <property type="entry name" value="PRK02155.1"/>
    <property type="match status" value="1"/>
</dbReference>
<dbReference type="GO" id="GO:0046872">
    <property type="term" value="F:metal ion binding"/>
    <property type="evidence" value="ECO:0007669"/>
    <property type="project" value="UniProtKB-UniRule"/>
</dbReference>
<keyword evidence="6" id="KW-0067">ATP-binding</keyword>
<evidence type="ECO:0000256" key="2">
    <source>
        <dbReference type="ARBA" id="ARBA00022777"/>
    </source>
</evidence>
<dbReference type="Pfam" id="PF20143">
    <property type="entry name" value="NAD_kinase_C"/>
    <property type="match status" value="1"/>
</dbReference>
<dbReference type="GO" id="GO:0051287">
    <property type="term" value="F:NAD binding"/>
    <property type="evidence" value="ECO:0007669"/>
    <property type="project" value="UniProtKB-ARBA"/>
</dbReference>
<dbReference type="GO" id="GO:0006741">
    <property type="term" value="P:NADP+ biosynthetic process"/>
    <property type="evidence" value="ECO:0007669"/>
    <property type="project" value="UniProtKB-UniRule"/>
</dbReference>
<dbReference type="GO" id="GO:0005524">
    <property type="term" value="F:ATP binding"/>
    <property type="evidence" value="ECO:0007669"/>
    <property type="project" value="UniProtKB-KW"/>
</dbReference>
<dbReference type="Gene3D" id="3.40.50.10330">
    <property type="entry name" value="Probable inorganic polyphosphate/atp-NAD kinase, domain 1"/>
    <property type="match status" value="1"/>
</dbReference>
<keyword evidence="4 6" id="KW-0520">NAD</keyword>
<accession>Q6L7J5</accession>
<evidence type="ECO:0000256" key="5">
    <source>
        <dbReference type="ARBA" id="ARBA00047925"/>
    </source>
</evidence>
<dbReference type="Gene3D" id="2.60.200.30">
    <property type="entry name" value="Probable inorganic polyphosphate/atp-NAD kinase, domain 2"/>
    <property type="match status" value="1"/>
</dbReference>
<feature type="binding site" evidence="6">
    <location>
        <position position="180"/>
    </location>
    <ligand>
        <name>NAD(+)</name>
        <dbReference type="ChEBI" id="CHEBI:57540"/>
    </ligand>
</feature>
<gene>
    <name evidence="6 7" type="primary">nadK</name>
</gene>
<dbReference type="NCBIfam" id="NF002306">
    <property type="entry name" value="PRK01231.1"/>
    <property type="match status" value="1"/>
</dbReference>
<comment type="similarity">
    <text evidence="6">Belongs to the NAD kinase family.</text>
</comment>
<evidence type="ECO:0000256" key="3">
    <source>
        <dbReference type="ARBA" id="ARBA00022857"/>
    </source>
</evidence>
<feature type="active site" description="Proton acceptor" evidence="6">
    <location>
        <position position="78"/>
    </location>
</feature>